<protein>
    <submittedName>
        <fullName evidence="2">Uncharacterized protein</fullName>
    </submittedName>
</protein>
<accession>A0ABS8TIG4</accession>
<sequence>MKMLDDSSSGSTSQANKDLPSPMSYLGSAEGVHSPAELPVRVDSVLPSSVSTPTESSEFVPESATSDPDPHVPIALVAPKPRKTSRMV</sequence>
<gene>
    <name evidence="2" type="ORF">HAX54_011648</name>
</gene>
<reference evidence="2 3" key="1">
    <citation type="journal article" date="2021" name="BMC Genomics">
        <title>Datura genome reveals duplications of psychoactive alkaloid biosynthetic genes and high mutation rate following tissue culture.</title>
        <authorList>
            <person name="Rajewski A."/>
            <person name="Carter-House D."/>
            <person name="Stajich J."/>
            <person name="Litt A."/>
        </authorList>
    </citation>
    <scope>NUCLEOTIDE SEQUENCE [LARGE SCALE GENOMIC DNA]</scope>
    <source>
        <strain evidence="2">AR-01</strain>
    </source>
</reference>
<evidence type="ECO:0000313" key="2">
    <source>
        <dbReference type="EMBL" id="MCD7471312.1"/>
    </source>
</evidence>
<comment type="caution">
    <text evidence="2">The sequence shown here is derived from an EMBL/GenBank/DDBJ whole genome shotgun (WGS) entry which is preliminary data.</text>
</comment>
<name>A0ABS8TIG4_DATST</name>
<organism evidence="2 3">
    <name type="scientific">Datura stramonium</name>
    <name type="common">Jimsonweed</name>
    <name type="synonym">Common thornapple</name>
    <dbReference type="NCBI Taxonomy" id="4076"/>
    <lineage>
        <taxon>Eukaryota</taxon>
        <taxon>Viridiplantae</taxon>
        <taxon>Streptophyta</taxon>
        <taxon>Embryophyta</taxon>
        <taxon>Tracheophyta</taxon>
        <taxon>Spermatophyta</taxon>
        <taxon>Magnoliopsida</taxon>
        <taxon>eudicotyledons</taxon>
        <taxon>Gunneridae</taxon>
        <taxon>Pentapetalae</taxon>
        <taxon>asterids</taxon>
        <taxon>lamiids</taxon>
        <taxon>Solanales</taxon>
        <taxon>Solanaceae</taxon>
        <taxon>Solanoideae</taxon>
        <taxon>Datureae</taxon>
        <taxon>Datura</taxon>
    </lineage>
</organism>
<dbReference type="Proteomes" id="UP000823775">
    <property type="component" value="Unassembled WGS sequence"/>
</dbReference>
<keyword evidence="3" id="KW-1185">Reference proteome</keyword>
<dbReference type="EMBL" id="JACEIK010001666">
    <property type="protein sequence ID" value="MCD7471312.1"/>
    <property type="molecule type" value="Genomic_DNA"/>
</dbReference>
<feature type="compositionally biased region" description="Polar residues" evidence="1">
    <location>
        <begin position="1"/>
        <end position="16"/>
    </location>
</feature>
<evidence type="ECO:0000256" key="1">
    <source>
        <dbReference type="SAM" id="MobiDB-lite"/>
    </source>
</evidence>
<feature type="region of interest" description="Disordered" evidence="1">
    <location>
        <begin position="1"/>
        <end position="88"/>
    </location>
</feature>
<evidence type="ECO:0000313" key="3">
    <source>
        <dbReference type="Proteomes" id="UP000823775"/>
    </source>
</evidence>
<proteinExistence type="predicted"/>
<feature type="compositionally biased region" description="Low complexity" evidence="1">
    <location>
        <begin position="44"/>
        <end position="58"/>
    </location>
</feature>